<evidence type="ECO:0000313" key="3">
    <source>
        <dbReference type="Proteomes" id="UP000008068"/>
    </source>
</evidence>
<dbReference type="OMA" id="TEINCKF"/>
<dbReference type="HOGENOM" id="CLU_116893_0_0_1"/>
<feature type="chain" id="PRO_5003403912" evidence="1">
    <location>
        <begin position="19"/>
        <end position="206"/>
    </location>
</feature>
<name>G0MR98_CAEBE</name>
<dbReference type="EMBL" id="GL379808">
    <property type="protein sequence ID" value="EGT42148.1"/>
    <property type="molecule type" value="Genomic_DNA"/>
</dbReference>
<reference evidence="3" key="1">
    <citation type="submission" date="2011-07" db="EMBL/GenBank/DDBJ databases">
        <authorList>
            <consortium name="Caenorhabditis brenneri Sequencing and Analysis Consortium"/>
            <person name="Wilson R.K."/>
        </authorList>
    </citation>
    <scope>NUCLEOTIDE SEQUENCE [LARGE SCALE GENOMIC DNA]</scope>
    <source>
        <strain evidence="3">PB2801</strain>
    </source>
</reference>
<dbReference type="AlphaFoldDB" id="G0MR98"/>
<protein>
    <submittedName>
        <fullName evidence="2">Uncharacterized protein</fullName>
    </submittedName>
</protein>
<dbReference type="Proteomes" id="UP000008068">
    <property type="component" value="Unassembled WGS sequence"/>
</dbReference>
<gene>
    <name evidence="2" type="ORF">CAEBREN_22301</name>
</gene>
<keyword evidence="1" id="KW-0732">Signal</keyword>
<evidence type="ECO:0000313" key="2">
    <source>
        <dbReference type="EMBL" id="EGT42148.1"/>
    </source>
</evidence>
<feature type="signal peptide" evidence="1">
    <location>
        <begin position="1"/>
        <end position="18"/>
    </location>
</feature>
<keyword evidence="3" id="KW-1185">Reference proteome</keyword>
<accession>G0MR98</accession>
<sequence length="206" mass="23329">MMFSAVAVLLISACSVISSPIVRLKRQLDLSSQEENVNRFNEFRVKLAEKDRIANMHRLKWNDNLRSIEFECNDEFNVEKQFDKNKISGEKDPMKLVSNNTVWSCLHPIQTEVFCMKQECEGDPSPRTQCICGPHTTFSEGDIKKGQPGSACNGGYTNGLCEQALEQPLSHTKLEKEDKEDERSSACNIGSLLNAIGFHFVLFFLF</sequence>
<organism evidence="3">
    <name type="scientific">Caenorhabditis brenneri</name>
    <name type="common">Nematode worm</name>
    <dbReference type="NCBI Taxonomy" id="135651"/>
    <lineage>
        <taxon>Eukaryota</taxon>
        <taxon>Metazoa</taxon>
        <taxon>Ecdysozoa</taxon>
        <taxon>Nematoda</taxon>
        <taxon>Chromadorea</taxon>
        <taxon>Rhabditida</taxon>
        <taxon>Rhabditina</taxon>
        <taxon>Rhabditomorpha</taxon>
        <taxon>Rhabditoidea</taxon>
        <taxon>Rhabditidae</taxon>
        <taxon>Peloderinae</taxon>
        <taxon>Caenorhabditis</taxon>
    </lineage>
</organism>
<dbReference type="InParanoid" id="G0MR98"/>
<proteinExistence type="predicted"/>
<dbReference type="OrthoDB" id="10618619at2759"/>
<evidence type="ECO:0000256" key="1">
    <source>
        <dbReference type="SAM" id="SignalP"/>
    </source>
</evidence>